<evidence type="ECO:0000313" key="7">
    <source>
        <dbReference type="EMBL" id="MFC3106409.1"/>
    </source>
</evidence>
<dbReference type="PROSITE" id="PS51085">
    <property type="entry name" value="2FE2S_FER_2"/>
    <property type="match status" value="1"/>
</dbReference>
<evidence type="ECO:0000313" key="8">
    <source>
        <dbReference type="Proteomes" id="UP001595530"/>
    </source>
</evidence>
<keyword evidence="2" id="KW-0479">Metal-binding</keyword>
<dbReference type="PROSITE" id="PS00197">
    <property type="entry name" value="2FE2S_FER_1"/>
    <property type="match status" value="1"/>
</dbReference>
<dbReference type="InterPro" id="IPR006058">
    <property type="entry name" value="2Fe2S_fd_BS"/>
</dbReference>
<dbReference type="SUPFAM" id="SSF47741">
    <property type="entry name" value="CO dehydrogenase ISP C-domain like"/>
    <property type="match status" value="1"/>
</dbReference>
<dbReference type="PANTHER" id="PTHR44379">
    <property type="entry name" value="OXIDOREDUCTASE WITH IRON-SULFUR SUBUNIT"/>
    <property type="match status" value="1"/>
</dbReference>
<evidence type="ECO:0000256" key="4">
    <source>
        <dbReference type="ARBA" id="ARBA00023004"/>
    </source>
</evidence>
<evidence type="ECO:0000256" key="1">
    <source>
        <dbReference type="ARBA" id="ARBA00022714"/>
    </source>
</evidence>
<comment type="caution">
    <text evidence="7">The sequence shown here is derived from an EMBL/GenBank/DDBJ whole genome shotgun (WGS) entry which is preliminary data.</text>
</comment>
<dbReference type="Proteomes" id="UP001595530">
    <property type="component" value="Unassembled WGS sequence"/>
</dbReference>
<dbReference type="SUPFAM" id="SSF55961">
    <property type="entry name" value="Bet v1-like"/>
    <property type="match status" value="1"/>
</dbReference>
<evidence type="ECO:0000259" key="6">
    <source>
        <dbReference type="PROSITE" id="PS51085"/>
    </source>
</evidence>
<dbReference type="InterPro" id="IPR036010">
    <property type="entry name" value="2Fe-2S_ferredoxin-like_sf"/>
</dbReference>
<organism evidence="7 8">
    <name type="scientific">Undibacterium arcticum</name>
    <dbReference type="NCBI Taxonomy" id="1762892"/>
    <lineage>
        <taxon>Bacteria</taxon>
        <taxon>Pseudomonadati</taxon>
        <taxon>Pseudomonadota</taxon>
        <taxon>Betaproteobacteria</taxon>
        <taxon>Burkholderiales</taxon>
        <taxon>Oxalobacteraceae</taxon>
        <taxon>Undibacterium</taxon>
    </lineage>
</organism>
<dbReference type="CDD" id="cd07823">
    <property type="entry name" value="SRPBCC_5"/>
    <property type="match status" value="1"/>
</dbReference>
<name>A0ABV7EWV5_9BURK</name>
<keyword evidence="1" id="KW-0001">2Fe-2S</keyword>
<dbReference type="RefSeq" id="WP_390324957.1">
    <property type="nucleotide sequence ID" value="NZ_JBHRTP010000002.1"/>
</dbReference>
<dbReference type="InterPro" id="IPR036884">
    <property type="entry name" value="2Fe-2S-bd_dom_sf"/>
</dbReference>
<proteinExistence type="predicted"/>
<dbReference type="Pfam" id="PF06240">
    <property type="entry name" value="COXG"/>
    <property type="match status" value="1"/>
</dbReference>
<sequence length="417" mass="43861">MKMINLIVNGKDVVAATVEPRTQLADFLRDTLNLTGTHLGCEHGVCGACTLLIDGVPARSCITLAVACDGASITTIEGMDDDEVMRALRAAFSREHALQCGYCTPGMLASARDVVLRMPDASEQDIRFAMSGNLCRCTGYVGIIKAVQSVIAERREAGVVSPENPRTTLGPVGSGHAQPMASGNTAFAGTTKLVAAPVQRAAAATAPAPVVPAKKAGAPDSGKPLTTLNQSFSIDFPREQVWNFFGRLGDVTTCLPGASLLAPPTETHVEPKLRIKVGPIVAEFEGAADVVRDAANHSGTIYGSARDTKSSSATRGEIRYDLIEEKGGTATRVEVQVGFALTGSLAQFSRSSIVRDIAKRMTDAFAENLRARLSQGGSEVADGSAFHAPAAELNAGALVFSVLRDRIVAFFRSLFGR</sequence>
<dbReference type="InterPro" id="IPR051452">
    <property type="entry name" value="Diverse_Oxidoreductases"/>
</dbReference>
<dbReference type="InterPro" id="IPR012675">
    <property type="entry name" value="Beta-grasp_dom_sf"/>
</dbReference>
<evidence type="ECO:0000256" key="3">
    <source>
        <dbReference type="ARBA" id="ARBA00023002"/>
    </source>
</evidence>
<protein>
    <submittedName>
        <fullName evidence="7">2Fe-2S iron-sulfur cluster-binding protein</fullName>
    </submittedName>
</protein>
<dbReference type="InterPro" id="IPR023393">
    <property type="entry name" value="START-like_dom_sf"/>
</dbReference>
<dbReference type="EMBL" id="JBHRTP010000002">
    <property type="protein sequence ID" value="MFC3106409.1"/>
    <property type="molecule type" value="Genomic_DNA"/>
</dbReference>
<dbReference type="InterPro" id="IPR001041">
    <property type="entry name" value="2Fe-2S_ferredoxin-type"/>
</dbReference>
<evidence type="ECO:0000256" key="2">
    <source>
        <dbReference type="ARBA" id="ARBA00022723"/>
    </source>
</evidence>
<keyword evidence="8" id="KW-1185">Reference proteome</keyword>
<dbReference type="Gene3D" id="3.30.530.20">
    <property type="match status" value="1"/>
</dbReference>
<dbReference type="Gene3D" id="3.10.20.30">
    <property type="match status" value="1"/>
</dbReference>
<evidence type="ECO:0000256" key="5">
    <source>
        <dbReference type="ARBA" id="ARBA00023014"/>
    </source>
</evidence>
<keyword evidence="5" id="KW-0411">Iron-sulfur</keyword>
<accession>A0ABV7EWV5</accession>
<dbReference type="PANTHER" id="PTHR44379:SF8">
    <property type="entry name" value="XANTHINE DEHYDROGENASE IRON-SULFUR-BINDING SUBUNIT XDHC-RELATED"/>
    <property type="match status" value="1"/>
</dbReference>
<dbReference type="Gene3D" id="1.10.150.120">
    <property type="entry name" value="[2Fe-2S]-binding domain"/>
    <property type="match status" value="1"/>
</dbReference>
<dbReference type="SUPFAM" id="SSF54292">
    <property type="entry name" value="2Fe-2S ferredoxin-like"/>
    <property type="match status" value="1"/>
</dbReference>
<keyword evidence="3" id="KW-0560">Oxidoreductase</keyword>
<reference evidence="8" key="1">
    <citation type="journal article" date="2019" name="Int. J. Syst. Evol. Microbiol.">
        <title>The Global Catalogue of Microorganisms (GCM) 10K type strain sequencing project: providing services to taxonomists for standard genome sequencing and annotation.</title>
        <authorList>
            <consortium name="The Broad Institute Genomics Platform"/>
            <consortium name="The Broad Institute Genome Sequencing Center for Infectious Disease"/>
            <person name="Wu L."/>
            <person name="Ma J."/>
        </authorList>
    </citation>
    <scope>NUCLEOTIDE SEQUENCE [LARGE SCALE GENOMIC DNA]</scope>
    <source>
        <strain evidence="8">KCTC 42986</strain>
    </source>
</reference>
<dbReference type="Pfam" id="PF00111">
    <property type="entry name" value="Fer2"/>
    <property type="match status" value="1"/>
</dbReference>
<dbReference type="InterPro" id="IPR010419">
    <property type="entry name" value="CO_DH_gsu"/>
</dbReference>
<gene>
    <name evidence="7" type="ORF">ACFOFO_00260</name>
</gene>
<dbReference type="CDD" id="cd00207">
    <property type="entry name" value="fer2"/>
    <property type="match status" value="1"/>
</dbReference>
<feature type="domain" description="2Fe-2S ferredoxin-type" evidence="6">
    <location>
        <begin position="2"/>
        <end position="79"/>
    </location>
</feature>
<dbReference type="InterPro" id="IPR002888">
    <property type="entry name" value="2Fe-2S-bd"/>
</dbReference>
<keyword evidence="4" id="KW-0408">Iron</keyword>
<dbReference type="Pfam" id="PF01799">
    <property type="entry name" value="Fer2_2"/>
    <property type="match status" value="1"/>
</dbReference>